<evidence type="ECO:0000256" key="3">
    <source>
        <dbReference type="ARBA" id="ARBA00023242"/>
    </source>
</evidence>
<evidence type="ECO:0000313" key="4">
    <source>
        <dbReference type="EMBL" id="TMX05670.1"/>
    </source>
</evidence>
<dbReference type="GO" id="GO:0003677">
    <property type="term" value="F:DNA binding"/>
    <property type="evidence" value="ECO:0007669"/>
    <property type="project" value="TreeGrafter"/>
</dbReference>
<proteinExistence type="predicted"/>
<dbReference type="PANTHER" id="PTHR15348">
    <property type="entry name" value="AT-RICH INTERACTIVE DOMAIN-CONTAINING PROTEIN ARID DOMAIN- CONTAINING PROTEIN DEAD RINGER PROTEIN B-CELL REGULATOR OF IGH TRANSCRIPTION BRIGHT"/>
    <property type="match status" value="1"/>
</dbReference>
<keyword evidence="2" id="KW-0804">Transcription</keyword>
<dbReference type="GO" id="GO:0006357">
    <property type="term" value="P:regulation of transcription by RNA polymerase II"/>
    <property type="evidence" value="ECO:0007669"/>
    <property type="project" value="InterPro"/>
</dbReference>
<dbReference type="InterPro" id="IPR045147">
    <property type="entry name" value="ARI3A/B/C"/>
</dbReference>
<keyword evidence="3" id="KW-0539">Nucleus</keyword>
<evidence type="ECO:0000256" key="2">
    <source>
        <dbReference type="ARBA" id="ARBA00023163"/>
    </source>
</evidence>
<name>A0A6N2CLN8_SOLCI</name>
<sequence>MVVDIGPPTDWVKINVQKTKDCYEIYALVCGLLREEVNLDIVVSPILGRLYMMSVGYNFNIMYVVSLPSRIDPYQTSVVVTLHGAKRWHPLENGDVEYTCDI</sequence>
<protein>
    <submittedName>
        <fullName evidence="4">Uncharacterized protein</fullName>
    </submittedName>
</protein>
<reference evidence="4" key="1">
    <citation type="submission" date="2019-05" db="EMBL/GenBank/DDBJ databases">
        <title>The de novo reference genome and transcriptome assemblies of the wild tomato species Solanum chilense.</title>
        <authorList>
            <person name="Stam R."/>
            <person name="Nosenko T."/>
            <person name="Hoerger A.C."/>
            <person name="Stephan W."/>
            <person name="Seidel M.A."/>
            <person name="Kuhn J.M.M."/>
            <person name="Haberer G."/>
            <person name="Tellier A."/>
        </authorList>
    </citation>
    <scope>NUCLEOTIDE SEQUENCE</scope>
    <source>
        <tissue evidence="4">Mature leaves</tissue>
    </source>
</reference>
<keyword evidence="1" id="KW-0805">Transcription regulation</keyword>
<organism evidence="4">
    <name type="scientific">Solanum chilense</name>
    <name type="common">Tomato</name>
    <name type="synonym">Lycopersicon chilense</name>
    <dbReference type="NCBI Taxonomy" id="4083"/>
    <lineage>
        <taxon>Eukaryota</taxon>
        <taxon>Viridiplantae</taxon>
        <taxon>Streptophyta</taxon>
        <taxon>Embryophyta</taxon>
        <taxon>Tracheophyta</taxon>
        <taxon>Spermatophyta</taxon>
        <taxon>Magnoliopsida</taxon>
        <taxon>eudicotyledons</taxon>
        <taxon>Gunneridae</taxon>
        <taxon>Pentapetalae</taxon>
        <taxon>asterids</taxon>
        <taxon>lamiids</taxon>
        <taxon>Solanales</taxon>
        <taxon>Solanaceae</taxon>
        <taxon>Solanoideae</taxon>
        <taxon>Solaneae</taxon>
        <taxon>Solanum</taxon>
        <taxon>Solanum subgen. Lycopersicon</taxon>
    </lineage>
</organism>
<dbReference type="GO" id="GO:0005634">
    <property type="term" value="C:nucleus"/>
    <property type="evidence" value="ECO:0007669"/>
    <property type="project" value="TreeGrafter"/>
</dbReference>
<feature type="non-terminal residue" evidence="4">
    <location>
        <position position="102"/>
    </location>
</feature>
<dbReference type="AlphaFoldDB" id="A0A6N2CLN8"/>
<gene>
    <name evidence="4" type="ORF">EJD97_012151</name>
</gene>
<evidence type="ECO:0000256" key="1">
    <source>
        <dbReference type="ARBA" id="ARBA00023015"/>
    </source>
</evidence>
<dbReference type="EMBL" id="RXGB01000031">
    <property type="protein sequence ID" value="TMX05670.1"/>
    <property type="molecule type" value="Genomic_DNA"/>
</dbReference>
<comment type="caution">
    <text evidence="4">The sequence shown here is derived from an EMBL/GenBank/DDBJ whole genome shotgun (WGS) entry which is preliminary data.</text>
</comment>
<accession>A0A6N2CLN8</accession>
<dbReference type="PANTHER" id="PTHR15348:SF0">
    <property type="entry name" value="PROTEIN DEAD RINGER"/>
    <property type="match status" value="1"/>
</dbReference>